<evidence type="ECO:0008006" key="3">
    <source>
        <dbReference type="Google" id="ProtNLM"/>
    </source>
</evidence>
<dbReference type="EMBL" id="KX397373">
    <property type="protein sequence ID" value="ANZ50600.1"/>
    <property type="molecule type" value="Genomic_DNA"/>
</dbReference>
<name>A0A1B2IH53_9CAUD</name>
<organism evidence="1 2">
    <name type="scientific">Erwinia phage vB_EamM_Stratton</name>
    <dbReference type="NCBI Taxonomy" id="1883378"/>
    <lineage>
        <taxon>Viruses</taxon>
        <taxon>Duplodnaviria</taxon>
        <taxon>Heunggongvirae</taxon>
        <taxon>Uroviricota</taxon>
        <taxon>Caudoviricetes</taxon>
        <taxon>Chimalliviridae</taxon>
        <taxon>Erskinevirus</taxon>
        <taxon>Erskinevirus EaH2</taxon>
    </lineage>
</organism>
<evidence type="ECO:0000313" key="1">
    <source>
        <dbReference type="EMBL" id="ANZ50600.1"/>
    </source>
</evidence>
<dbReference type="Proteomes" id="UP000221949">
    <property type="component" value="Segment"/>
</dbReference>
<protein>
    <recommendedName>
        <fullName evidence="3">Lipoprotein</fullName>
    </recommendedName>
</protein>
<accession>A0A1B2IH53</accession>
<gene>
    <name evidence="1" type="ORF">STRATTON_175</name>
</gene>
<proteinExistence type="predicted"/>
<dbReference type="PROSITE" id="PS51257">
    <property type="entry name" value="PROKAR_LIPOPROTEIN"/>
    <property type="match status" value="1"/>
</dbReference>
<sequence length="171" mass="18354">MTKHLLCVLAFIMLLSGCAMNADDKGQFSTVPVTNHDMVIYTCTGVETEFVDYRPVASSIAVFPRAVTVMDVGANWVATWDGGKLEAPQLYKDATGKIDGNIDTKSGKRFYRTNGLLTGSPSFDYSTVSPLTGSGSGMTFFRCIIGPLDQPSVPVLITPSPSETTDKVDAK</sequence>
<evidence type="ECO:0000313" key="2">
    <source>
        <dbReference type="Proteomes" id="UP000221949"/>
    </source>
</evidence>
<reference evidence="2" key="1">
    <citation type="submission" date="2016-06" db="EMBL/GenBank/DDBJ databases">
        <authorList>
            <person name="Berg J.A."/>
            <person name="Stratton M.L."/>
            <person name="Esplin I.D."/>
            <person name="Jensen G.L."/>
            <person name="Merrill B.D."/>
            <person name="Breakwell D.P."/>
            <person name="Hope S."/>
            <person name="Grose J.H."/>
        </authorList>
    </citation>
    <scope>NUCLEOTIDE SEQUENCE [LARGE SCALE GENOMIC DNA]</scope>
</reference>